<evidence type="ECO:0000256" key="3">
    <source>
        <dbReference type="ARBA" id="ARBA00022603"/>
    </source>
</evidence>
<evidence type="ECO:0000313" key="10">
    <source>
        <dbReference type="EMBL" id="PKU23476.1"/>
    </source>
</evidence>
<dbReference type="Proteomes" id="UP000233293">
    <property type="component" value="Unassembled WGS sequence"/>
</dbReference>
<dbReference type="NCBIfam" id="TIGR00096">
    <property type="entry name" value="16S rRNA (cytidine(1402)-2'-O)-methyltransferase"/>
    <property type="match status" value="1"/>
</dbReference>
<dbReference type="PANTHER" id="PTHR46111">
    <property type="entry name" value="RIBOSOMAL RNA SMALL SUBUNIT METHYLTRANSFERASE I"/>
    <property type="match status" value="1"/>
</dbReference>
<dbReference type="PANTHER" id="PTHR46111:SF1">
    <property type="entry name" value="RIBOSOMAL RNA SMALL SUBUNIT METHYLTRANSFERASE I"/>
    <property type="match status" value="1"/>
</dbReference>
<evidence type="ECO:0000259" key="8">
    <source>
        <dbReference type="Pfam" id="PF00590"/>
    </source>
</evidence>
<comment type="subcellular location">
    <subcellularLocation>
        <location evidence="6">Cytoplasm</location>
    </subcellularLocation>
</comment>
<dbReference type="InterPro" id="IPR053910">
    <property type="entry name" value="RsmI_HTH"/>
</dbReference>
<gene>
    <name evidence="6 10" type="primary">rsmI</name>
    <name evidence="10" type="ORF">CWS72_16620</name>
</gene>
<evidence type="ECO:0000256" key="2">
    <source>
        <dbReference type="ARBA" id="ARBA00022552"/>
    </source>
</evidence>
<dbReference type="SUPFAM" id="SSF53790">
    <property type="entry name" value="Tetrapyrrole methylase"/>
    <property type="match status" value="1"/>
</dbReference>
<dbReference type="Gene3D" id="3.40.1010.10">
    <property type="entry name" value="Cobalt-precorrin-4 Transmethylase, Domain 1"/>
    <property type="match status" value="1"/>
</dbReference>
<comment type="catalytic activity">
    <reaction evidence="6">
        <text>cytidine(1402) in 16S rRNA + S-adenosyl-L-methionine = 2'-O-methylcytidine(1402) in 16S rRNA + S-adenosyl-L-homocysteine + H(+)</text>
        <dbReference type="Rhea" id="RHEA:42924"/>
        <dbReference type="Rhea" id="RHEA-COMP:10285"/>
        <dbReference type="Rhea" id="RHEA-COMP:10286"/>
        <dbReference type="ChEBI" id="CHEBI:15378"/>
        <dbReference type="ChEBI" id="CHEBI:57856"/>
        <dbReference type="ChEBI" id="CHEBI:59789"/>
        <dbReference type="ChEBI" id="CHEBI:74495"/>
        <dbReference type="ChEBI" id="CHEBI:82748"/>
        <dbReference type="EC" id="2.1.1.198"/>
    </reaction>
</comment>
<evidence type="ECO:0000256" key="1">
    <source>
        <dbReference type="ARBA" id="ARBA00022490"/>
    </source>
</evidence>
<accession>A0A2N3PSY4</accession>
<dbReference type="Pfam" id="PF00590">
    <property type="entry name" value="TP_methylase"/>
    <property type="match status" value="1"/>
</dbReference>
<dbReference type="OrthoDB" id="9809084at2"/>
<protein>
    <recommendedName>
        <fullName evidence="6">Ribosomal RNA small subunit methyltransferase I</fullName>
        <ecNumber evidence="6">2.1.1.198</ecNumber>
    </recommendedName>
    <alternativeName>
        <fullName evidence="6">16S rRNA 2'-O-ribose C1402 methyltransferase</fullName>
    </alternativeName>
    <alternativeName>
        <fullName evidence="6">rRNA (cytidine-2'-O-)-methyltransferase RsmI</fullName>
    </alternativeName>
</protein>
<dbReference type="InterPro" id="IPR008189">
    <property type="entry name" value="rRNA_ssu_MeTfrase_I"/>
</dbReference>
<reference evidence="11" key="1">
    <citation type="submission" date="2017-12" db="EMBL/GenBank/DDBJ databases">
        <title>Draft genome sequence of Telmatospirillum siberiense 26-4b1T, an acidotolerant peatland alphaproteobacterium potentially involved in sulfur cycling.</title>
        <authorList>
            <person name="Hausmann B."/>
            <person name="Pjevac P."/>
            <person name="Schreck K."/>
            <person name="Herbold C.W."/>
            <person name="Daims H."/>
            <person name="Wagner M."/>
            <person name="Pester M."/>
            <person name="Loy A."/>
        </authorList>
    </citation>
    <scope>NUCLEOTIDE SEQUENCE [LARGE SCALE GENOMIC DNA]</scope>
    <source>
        <strain evidence="11">26-4b1</strain>
    </source>
</reference>
<evidence type="ECO:0000256" key="6">
    <source>
        <dbReference type="HAMAP-Rule" id="MF_01877"/>
    </source>
</evidence>
<evidence type="ECO:0000256" key="7">
    <source>
        <dbReference type="SAM" id="MobiDB-lite"/>
    </source>
</evidence>
<dbReference type="PIRSF" id="PIRSF005917">
    <property type="entry name" value="MTase_YraL"/>
    <property type="match status" value="1"/>
</dbReference>
<dbReference type="InterPro" id="IPR014776">
    <property type="entry name" value="4pyrrole_Mease_sub2"/>
</dbReference>
<evidence type="ECO:0000256" key="4">
    <source>
        <dbReference type="ARBA" id="ARBA00022679"/>
    </source>
</evidence>
<dbReference type="FunFam" id="3.30.950.10:FF:000002">
    <property type="entry name" value="Ribosomal RNA small subunit methyltransferase I"/>
    <property type="match status" value="1"/>
</dbReference>
<comment type="caution">
    <text evidence="10">The sequence shown here is derived from an EMBL/GenBank/DDBJ whole genome shotgun (WGS) entry which is preliminary data.</text>
</comment>
<keyword evidence="11" id="KW-1185">Reference proteome</keyword>
<dbReference type="CDD" id="cd11648">
    <property type="entry name" value="RsmI"/>
    <property type="match status" value="1"/>
</dbReference>
<keyword evidence="4 6" id="KW-0808">Transferase</keyword>
<dbReference type="InterPro" id="IPR035996">
    <property type="entry name" value="4pyrrol_Methylase_sf"/>
</dbReference>
<dbReference type="PROSITE" id="PS01296">
    <property type="entry name" value="RSMI"/>
    <property type="match status" value="1"/>
</dbReference>
<feature type="region of interest" description="Disordered" evidence="7">
    <location>
        <begin position="1"/>
        <end position="22"/>
    </location>
</feature>
<comment type="similarity">
    <text evidence="6">Belongs to the methyltransferase superfamily. RsmI family.</text>
</comment>
<dbReference type="InterPro" id="IPR000878">
    <property type="entry name" value="4pyrrol_Mease"/>
</dbReference>
<dbReference type="GO" id="GO:0070677">
    <property type="term" value="F:rRNA (cytosine-2'-O-)-methyltransferase activity"/>
    <property type="evidence" value="ECO:0007669"/>
    <property type="project" value="UniProtKB-UniRule"/>
</dbReference>
<dbReference type="Pfam" id="PF23016">
    <property type="entry name" value="RsmI_C"/>
    <property type="match status" value="1"/>
</dbReference>
<evidence type="ECO:0000259" key="9">
    <source>
        <dbReference type="Pfam" id="PF23016"/>
    </source>
</evidence>
<sequence>MRDSANAGSRSKGTAGHQPNEAVAGSKPAGGLYLVATPIGNLDDITLRALKVLKAADLIACEDTRVTGKLLSLLGIGGAALSPYHEHNAERARPALVARLREGAVVALVSDAGTPLVSDPGYRLVRACLEEGLPVTSLPGPSAALTALQLSGLPCDRFLFAGFLPTKDGARRQALAEVAAVPASLLFYESPRRLGDSLAAMAEVLGPRQAAVARELTKLYEEVRRGGLAELAAHYAAEGPPKGEVVVVVGPPPAAAPTGEAELDAALVQALAGASLRDAAAAVAAATGLPKRQVYARAVALVGERGQ</sequence>
<dbReference type="EMBL" id="PIUM01000020">
    <property type="protein sequence ID" value="PKU23476.1"/>
    <property type="molecule type" value="Genomic_DNA"/>
</dbReference>
<evidence type="ECO:0000256" key="5">
    <source>
        <dbReference type="ARBA" id="ARBA00022691"/>
    </source>
</evidence>
<proteinExistence type="inferred from homology"/>
<dbReference type="HAMAP" id="MF_01877">
    <property type="entry name" value="16SrRNA_methyltr_I"/>
    <property type="match status" value="1"/>
</dbReference>
<dbReference type="FunFam" id="3.40.1010.10:FF:000007">
    <property type="entry name" value="Ribosomal RNA small subunit methyltransferase I"/>
    <property type="match status" value="1"/>
</dbReference>
<dbReference type="EC" id="2.1.1.198" evidence="6"/>
<keyword evidence="5 6" id="KW-0949">S-adenosyl-L-methionine</keyword>
<dbReference type="InterPro" id="IPR018063">
    <property type="entry name" value="SAM_MeTrfase_RsmI_CS"/>
</dbReference>
<feature type="domain" description="RsmI HTH" evidence="9">
    <location>
        <begin position="259"/>
        <end position="301"/>
    </location>
</feature>
<feature type="compositionally biased region" description="Polar residues" evidence="7">
    <location>
        <begin position="1"/>
        <end position="12"/>
    </location>
</feature>
<feature type="domain" description="Tetrapyrrole methylase" evidence="8">
    <location>
        <begin position="32"/>
        <end position="232"/>
    </location>
</feature>
<keyword evidence="1 6" id="KW-0963">Cytoplasm</keyword>
<dbReference type="GO" id="GO:0005737">
    <property type="term" value="C:cytoplasm"/>
    <property type="evidence" value="ECO:0007669"/>
    <property type="project" value="UniProtKB-SubCell"/>
</dbReference>
<keyword evidence="3 6" id="KW-0489">Methyltransferase</keyword>
<dbReference type="AlphaFoldDB" id="A0A2N3PSY4"/>
<dbReference type="InterPro" id="IPR014777">
    <property type="entry name" value="4pyrrole_Mease_sub1"/>
</dbReference>
<dbReference type="Gene3D" id="3.30.950.10">
    <property type="entry name" value="Methyltransferase, Cobalt-precorrin-4 Transmethylase, Domain 2"/>
    <property type="match status" value="1"/>
</dbReference>
<name>A0A2N3PSY4_9PROT</name>
<evidence type="ECO:0000313" key="11">
    <source>
        <dbReference type="Proteomes" id="UP000233293"/>
    </source>
</evidence>
<comment type="function">
    <text evidence="6">Catalyzes the 2'-O-methylation of the ribose of cytidine 1402 (C1402) in 16S rRNA.</text>
</comment>
<keyword evidence="2 6" id="KW-0698">rRNA processing</keyword>
<organism evidence="10 11">
    <name type="scientific">Telmatospirillum siberiense</name>
    <dbReference type="NCBI Taxonomy" id="382514"/>
    <lineage>
        <taxon>Bacteria</taxon>
        <taxon>Pseudomonadati</taxon>
        <taxon>Pseudomonadota</taxon>
        <taxon>Alphaproteobacteria</taxon>
        <taxon>Rhodospirillales</taxon>
        <taxon>Rhodospirillaceae</taxon>
        <taxon>Telmatospirillum</taxon>
    </lineage>
</organism>